<proteinExistence type="predicted"/>
<gene>
    <name evidence="2" type="ORF">AJ80_08741</name>
</gene>
<evidence type="ECO:0000313" key="3">
    <source>
        <dbReference type="Proteomes" id="UP000224634"/>
    </source>
</evidence>
<comment type="caution">
    <text evidence="2">The sequence shown here is derived from an EMBL/GenBank/DDBJ whole genome shotgun (WGS) entry which is preliminary data.</text>
</comment>
<name>A0A2B7X2J4_POLH7</name>
<dbReference type="OrthoDB" id="4487429at2759"/>
<protein>
    <submittedName>
        <fullName evidence="2">Uncharacterized protein</fullName>
    </submittedName>
</protein>
<keyword evidence="3" id="KW-1185">Reference proteome</keyword>
<dbReference type="Proteomes" id="UP000224634">
    <property type="component" value="Unassembled WGS sequence"/>
</dbReference>
<dbReference type="AlphaFoldDB" id="A0A2B7X2J4"/>
<evidence type="ECO:0000313" key="2">
    <source>
        <dbReference type="EMBL" id="PGH03145.1"/>
    </source>
</evidence>
<dbReference type="EMBL" id="PDNA01000214">
    <property type="protein sequence ID" value="PGH03145.1"/>
    <property type="molecule type" value="Genomic_DNA"/>
</dbReference>
<organism evidence="2 3">
    <name type="scientific">Polytolypa hystricis (strain UAMH7299)</name>
    <dbReference type="NCBI Taxonomy" id="1447883"/>
    <lineage>
        <taxon>Eukaryota</taxon>
        <taxon>Fungi</taxon>
        <taxon>Dikarya</taxon>
        <taxon>Ascomycota</taxon>
        <taxon>Pezizomycotina</taxon>
        <taxon>Eurotiomycetes</taxon>
        <taxon>Eurotiomycetidae</taxon>
        <taxon>Onygenales</taxon>
        <taxon>Onygenales incertae sedis</taxon>
        <taxon>Polytolypa</taxon>
    </lineage>
</organism>
<feature type="region of interest" description="Disordered" evidence="1">
    <location>
        <begin position="1"/>
        <end position="31"/>
    </location>
</feature>
<reference evidence="2 3" key="1">
    <citation type="submission" date="2017-10" db="EMBL/GenBank/DDBJ databases">
        <title>Comparative genomics in systemic dimorphic fungi from Ajellomycetaceae.</title>
        <authorList>
            <person name="Munoz J.F."/>
            <person name="Mcewen J.G."/>
            <person name="Clay O.K."/>
            <person name="Cuomo C.A."/>
        </authorList>
    </citation>
    <scope>NUCLEOTIDE SEQUENCE [LARGE SCALE GENOMIC DNA]</scope>
    <source>
        <strain evidence="2 3">UAMH7299</strain>
    </source>
</reference>
<dbReference type="STRING" id="1447883.A0A2B7X2J4"/>
<sequence length="274" mass="30749">MSDTNTPGTSDTYNPTPPGTQNGRNPTLPNRQAEEHPVTFCATILPLIFLGSLLFNVLPLPPLFSPSWPNPPELKGIRERLNPSSDIAACWPSTGGAWAKHLSPVEMAYLGLDRFTLIRASTDSPSEDEFCTRLRRMGADFYMDREVLEVLWRGQYKHIPPATLTAGVEVAFDDEGGMWAVKSTGEVEMRGDLRRALTMKERVDIIKRFGGRYCDASSLEMEEKGIEMCEAMDWWRNIKKMSEEFVSVSVTSAVCLQADWDEHGWPVEADCVTR</sequence>
<evidence type="ECO:0000256" key="1">
    <source>
        <dbReference type="SAM" id="MobiDB-lite"/>
    </source>
</evidence>
<feature type="compositionally biased region" description="Polar residues" evidence="1">
    <location>
        <begin position="1"/>
        <end position="30"/>
    </location>
</feature>
<accession>A0A2B7X2J4</accession>